<keyword evidence="1" id="KW-0808">Transferase</keyword>
<accession>A0A1H6TUZ4</accession>
<name>A0A1H6TUZ4_9FLAO</name>
<dbReference type="Pfam" id="PF13489">
    <property type="entry name" value="Methyltransf_23"/>
    <property type="match status" value="1"/>
</dbReference>
<dbReference type="CDD" id="cd02440">
    <property type="entry name" value="AdoMet_MTases"/>
    <property type="match status" value="1"/>
</dbReference>
<dbReference type="EMBL" id="FNYA01000003">
    <property type="protein sequence ID" value="SEI79582.1"/>
    <property type="molecule type" value="Genomic_DNA"/>
</dbReference>
<dbReference type="STRING" id="402734.SAMN05660918_1654"/>
<dbReference type="RefSeq" id="WP_091311272.1">
    <property type="nucleotide sequence ID" value="NZ_CBCSJU010000007.1"/>
</dbReference>
<dbReference type="Gene3D" id="3.40.50.150">
    <property type="entry name" value="Vaccinia Virus protein VP39"/>
    <property type="match status" value="1"/>
</dbReference>
<evidence type="ECO:0000313" key="2">
    <source>
        <dbReference type="Proteomes" id="UP000199702"/>
    </source>
</evidence>
<evidence type="ECO:0000313" key="1">
    <source>
        <dbReference type="EMBL" id="SEI79582.1"/>
    </source>
</evidence>
<dbReference type="Proteomes" id="UP000199702">
    <property type="component" value="Unassembled WGS sequence"/>
</dbReference>
<dbReference type="GO" id="GO:0008168">
    <property type="term" value="F:methyltransferase activity"/>
    <property type="evidence" value="ECO:0007669"/>
    <property type="project" value="UniProtKB-KW"/>
</dbReference>
<dbReference type="OrthoDB" id="8773442at2"/>
<dbReference type="SUPFAM" id="SSF53335">
    <property type="entry name" value="S-adenosyl-L-methionine-dependent methyltransferases"/>
    <property type="match status" value="1"/>
</dbReference>
<protein>
    <submittedName>
        <fullName evidence="1">Methyltransferase domain-containing protein</fullName>
    </submittedName>
</protein>
<organism evidence="1 2">
    <name type="scientific">Flavobacterium terrigena</name>
    <dbReference type="NCBI Taxonomy" id="402734"/>
    <lineage>
        <taxon>Bacteria</taxon>
        <taxon>Pseudomonadati</taxon>
        <taxon>Bacteroidota</taxon>
        <taxon>Flavobacteriia</taxon>
        <taxon>Flavobacteriales</taxon>
        <taxon>Flavobacteriaceae</taxon>
        <taxon>Flavobacterium</taxon>
    </lineage>
</organism>
<reference evidence="2" key="1">
    <citation type="submission" date="2016-10" db="EMBL/GenBank/DDBJ databases">
        <authorList>
            <person name="Varghese N."/>
            <person name="Submissions S."/>
        </authorList>
    </citation>
    <scope>NUCLEOTIDE SEQUENCE [LARGE SCALE GENOMIC DNA]</scope>
    <source>
        <strain evidence="2">DSM 17934</strain>
    </source>
</reference>
<dbReference type="AlphaFoldDB" id="A0A1H6TUZ4"/>
<sequence>MNYDKKNPDYYSNIRLDLVQFISNESNLKIMEIGAAYGETLFYLKENGIASEAVGVDLFEDKINPQNYKPLDNFIFGNIEEIHLEQYVNYFDVIFLPDVLEHLLEPKNVLNKISQYLKNDGKIIISMPNIRHYSAINKIFFKGDFSYEESGIFDYTHLRFYCRKNIIQLIEQSNYKVIIEQSSIKNYKGKSLTKIFNQITFGFFEEFLSYQYFFVATKVK</sequence>
<proteinExistence type="predicted"/>
<dbReference type="InterPro" id="IPR029063">
    <property type="entry name" value="SAM-dependent_MTases_sf"/>
</dbReference>
<dbReference type="GO" id="GO:0032259">
    <property type="term" value="P:methylation"/>
    <property type="evidence" value="ECO:0007669"/>
    <property type="project" value="UniProtKB-KW"/>
</dbReference>
<keyword evidence="1" id="KW-0489">Methyltransferase</keyword>
<gene>
    <name evidence="1" type="ORF">SAMN05660918_1654</name>
</gene>
<keyword evidence="2" id="KW-1185">Reference proteome</keyword>